<proteinExistence type="predicted"/>
<dbReference type="AlphaFoldDB" id="A0A2P2Q3T6"/>
<name>A0A2P2Q3T6_RHIMU</name>
<organism evidence="1">
    <name type="scientific">Rhizophora mucronata</name>
    <name type="common">Asiatic mangrove</name>
    <dbReference type="NCBI Taxonomy" id="61149"/>
    <lineage>
        <taxon>Eukaryota</taxon>
        <taxon>Viridiplantae</taxon>
        <taxon>Streptophyta</taxon>
        <taxon>Embryophyta</taxon>
        <taxon>Tracheophyta</taxon>
        <taxon>Spermatophyta</taxon>
        <taxon>Magnoliopsida</taxon>
        <taxon>eudicotyledons</taxon>
        <taxon>Gunneridae</taxon>
        <taxon>Pentapetalae</taxon>
        <taxon>rosids</taxon>
        <taxon>fabids</taxon>
        <taxon>Malpighiales</taxon>
        <taxon>Rhizophoraceae</taxon>
        <taxon>Rhizophora</taxon>
    </lineage>
</organism>
<accession>A0A2P2Q3T6</accession>
<sequence>MPLQEFCTVLFPHICKLKYCIAYFFLRIKMSCLHTIELLS</sequence>
<evidence type="ECO:0000313" key="1">
    <source>
        <dbReference type="EMBL" id="MBX61632.1"/>
    </source>
</evidence>
<protein>
    <submittedName>
        <fullName evidence="1">Uncharacterized protein</fullName>
    </submittedName>
</protein>
<reference evidence="1" key="1">
    <citation type="submission" date="2018-02" db="EMBL/GenBank/DDBJ databases">
        <title>Rhizophora mucronata_Transcriptome.</title>
        <authorList>
            <person name="Meera S.P."/>
            <person name="Sreeshan A."/>
            <person name="Augustine A."/>
        </authorList>
    </citation>
    <scope>NUCLEOTIDE SEQUENCE</scope>
    <source>
        <tissue evidence="1">Leaf</tissue>
    </source>
</reference>
<dbReference type="EMBL" id="GGEC01081148">
    <property type="protein sequence ID" value="MBX61632.1"/>
    <property type="molecule type" value="Transcribed_RNA"/>
</dbReference>